<gene>
    <name evidence="2" type="ORF">DGI_0250</name>
</gene>
<evidence type="ECO:0000313" key="2">
    <source>
        <dbReference type="EMBL" id="AGW12182.1"/>
    </source>
</evidence>
<dbReference type="EMBL" id="CP006585">
    <property type="protein sequence ID" value="AGW12182.1"/>
    <property type="molecule type" value="Genomic_DNA"/>
</dbReference>
<dbReference type="PATRIC" id="fig|1121448.10.peg.256"/>
<keyword evidence="1" id="KW-0812">Transmembrane</keyword>
<protein>
    <submittedName>
        <fullName evidence="2">Uncharacterized protein</fullName>
    </submittedName>
</protein>
<reference evidence="2 3" key="1">
    <citation type="journal article" date="2013" name="J. Bacteriol.">
        <title>Roles of HynAB and Ech, the only two hydrogenases found in the model sulfate reducer Desulfovibrio gigas.</title>
        <authorList>
            <person name="Morais-Silva F.O."/>
            <person name="Santos C.I."/>
            <person name="Rodrigues R."/>
            <person name="Pereira I.A."/>
            <person name="Rodrigues-Pousada C."/>
        </authorList>
    </citation>
    <scope>NUCLEOTIDE SEQUENCE [LARGE SCALE GENOMIC DNA]</scope>
    <source>
        <strain evidence="3">ATCC 19364 / DSM 1382 / NCIMB 9332 / VKM B-1759</strain>
    </source>
</reference>
<dbReference type="Proteomes" id="UP000016587">
    <property type="component" value="Chromosome"/>
</dbReference>
<dbReference type="RefSeq" id="WP_021758778.1">
    <property type="nucleotide sequence ID" value="NC_022444.1"/>
</dbReference>
<dbReference type="eggNOG" id="ENOG5032K2C">
    <property type="taxonomic scope" value="Bacteria"/>
</dbReference>
<keyword evidence="1" id="KW-0472">Membrane</keyword>
<sequence length="90" mass="10180">MAWDELQNSLGSWFARQRNNAAAWRLAFFVALGAMVVMNLFLRPAHPHFGVDALPGFWAVFALGTAVIMALVLKKIVAKLIGRREDYYDR</sequence>
<keyword evidence="1" id="KW-1133">Transmembrane helix</keyword>
<dbReference type="HOGENOM" id="CLU_160720_2_0_7"/>
<accession>T2G8G6</accession>
<dbReference type="AlphaFoldDB" id="T2G8G6"/>
<dbReference type="OrthoDB" id="1525247at2"/>
<keyword evidence="3" id="KW-1185">Reference proteome</keyword>
<proteinExistence type="predicted"/>
<organism evidence="2 3">
    <name type="scientific">Megalodesulfovibrio gigas (strain ATCC 19364 / DSM 1382 / NCIMB 9332 / VKM B-1759)</name>
    <name type="common">Desulfovibrio gigas</name>
    <dbReference type="NCBI Taxonomy" id="1121448"/>
    <lineage>
        <taxon>Bacteria</taxon>
        <taxon>Pseudomonadati</taxon>
        <taxon>Thermodesulfobacteriota</taxon>
        <taxon>Desulfovibrionia</taxon>
        <taxon>Desulfovibrionales</taxon>
        <taxon>Desulfovibrionaceae</taxon>
        <taxon>Megalodesulfovibrio</taxon>
    </lineage>
</organism>
<evidence type="ECO:0000256" key="1">
    <source>
        <dbReference type="SAM" id="Phobius"/>
    </source>
</evidence>
<feature type="transmembrane region" description="Helical" evidence="1">
    <location>
        <begin position="54"/>
        <end position="73"/>
    </location>
</feature>
<reference evidence="3" key="2">
    <citation type="submission" date="2013-07" db="EMBL/GenBank/DDBJ databases">
        <authorList>
            <person name="Morais-Silva F.O."/>
            <person name="Rezende A.M."/>
            <person name="Pimentel C."/>
            <person name="Resende D.M."/>
            <person name="Santos C.I."/>
            <person name="Clemente C."/>
            <person name="de Oliveira L.M."/>
            <person name="da Silva S.M."/>
            <person name="Costa D.A."/>
            <person name="Varela-Raposo A."/>
            <person name="Horacio E.C.A."/>
            <person name="Matos M."/>
            <person name="Flores O."/>
            <person name="Ruiz J.C."/>
            <person name="Rodrigues-Pousada C."/>
        </authorList>
    </citation>
    <scope>NUCLEOTIDE SEQUENCE [LARGE SCALE GENOMIC DNA]</scope>
    <source>
        <strain evidence="3">ATCC 19364 / DSM 1382 / NCIMB 9332 / VKM B-1759</strain>
    </source>
</reference>
<feature type="transmembrane region" description="Helical" evidence="1">
    <location>
        <begin position="21"/>
        <end position="42"/>
    </location>
</feature>
<name>T2G8G6_MEGG1</name>
<evidence type="ECO:0000313" key="3">
    <source>
        <dbReference type="Proteomes" id="UP000016587"/>
    </source>
</evidence>
<dbReference type="STRING" id="1121448.DGI_0250"/>
<dbReference type="KEGG" id="dgg:DGI_0250"/>